<evidence type="ECO:0000256" key="1">
    <source>
        <dbReference type="ARBA" id="ARBA00010396"/>
    </source>
</evidence>
<keyword evidence="3 6" id="KW-0489">Methyltransferase</keyword>
<dbReference type="AlphaFoldDB" id="A0A365UDP7"/>
<name>A0A365UDP7_9RHOB</name>
<keyword evidence="4 6" id="KW-0808">Transferase</keyword>
<dbReference type="GO" id="GO:0005737">
    <property type="term" value="C:cytoplasm"/>
    <property type="evidence" value="ECO:0007669"/>
    <property type="project" value="UniProtKB-SubCell"/>
</dbReference>
<dbReference type="SUPFAM" id="SSF81799">
    <property type="entry name" value="Putative methyltransferase TM0872, insert domain"/>
    <property type="match status" value="1"/>
</dbReference>
<gene>
    <name evidence="6" type="primary">rsmH</name>
    <name evidence="8" type="ORF">DRV85_00200</name>
</gene>
<dbReference type="SUPFAM" id="SSF53335">
    <property type="entry name" value="S-adenosyl-L-methionine-dependent methyltransferases"/>
    <property type="match status" value="1"/>
</dbReference>
<dbReference type="FunFam" id="1.10.150.170:FF:000003">
    <property type="entry name" value="Ribosomal RNA small subunit methyltransferase H"/>
    <property type="match status" value="1"/>
</dbReference>
<feature type="binding site" evidence="6">
    <location>
        <begin position="34"/>
        <end position="36"/>
    </location>
    <ligand>
        <name>S-adenosyl-L-methionine</name>
        <dbReference type="ChEBI" id="CHEBI:59789"/>
    </ligand>
</feature>
<comment type="similarity">
    <text evidence="1 6">Belongs to the methyltransferase superfamily. RsmH family.</text>
</comment>
<proteinExistence type="inferred from homology"/>
<sequence>MAADAPHTPVLLAPLLELVAPVTGRWLDGTLGAGGYARGLLEAGAEHVIGLDRDPLALALAADWGAACAERLTLVQGVFSELDRYGTGLQGVVLDLGVSSMQFDRPERGFSFQKDGPLDMRMGQAGPTAADIVNTASEKALAEILFVYGEERASRRIARAIVKARAEAPITRTLELAAIVERCLPRPKPGQVHPATRSFQALRIAVNDELGELHRGLMAAERALAPGGALAVVTFHSIEDRIVKRFMQARAGRGGRGSRFAPEEVRPEPRFEIVTKKPVGPDADEIASNPRARSARLRVARRTAAPAGEIAASEVGLPEISGG</sequence>
<dbReference type="InterPro" id="IPR002903">
    <property type="entry name" value="RsmH"/>
</dbReference>
<protein>
    <recommendedName>
        <fullName evidence="6">Ribosomal RNA small subunit methyltransferase H</fullName>
        <ecNumber evidence="6">2.1.1.199</ecNumber>
    </recommendedName>
    <alternativeName>
        <fullName evidence="6">16S rRNA m(4)C1402 methyltransferase</fullName>
    </alternativeName>
    <alternativeName>
        <fullName evidence="6">rRNA (cytosine-N(4)-)-methyltransferase RsmH</fullName>
    </alternativeName>
</protein>
<dbReference type="PIRSF" id="PIRSF004486">
    <property type="entry name" value="MraW"/>
    <property type="match status" value="1"/>
</dbReference>
<feature type="binding site" evidence="6">
    <location>
        <position position="52"/>
    </location>
    <ligand>
        <name>S-adenosyl-L-methionine</name>
        <dbReference type="ChEBI" id="CHEBI:59789"/>
    </ligand>
</feature>
<keyword evidence="5 6" id="KW-0949">S-adenosyl-L-methionine</keyword>
<dbReference type="Gene3D" id="3.40.50.150">
    <property type="entry name" value="Vaccinia Virus protein VP39"/>
    <property type="match status" value="1"/>
</dbReference>
<evidence type="ECO:0000256" key="6">
    <source>
        <dbReference type="HAMAP-Rule" id="MF_01007"/>
    </source>
</evidence>
<comment type="catalytic activity">
    <reaction evidence="6">
        <text>cytidine(1402) in 16S rRNA + S-adenosyl-L-methionine = N(4)-methylcytidine(1402) in 16S rRNA + S-adenosyl-L-homocysteine + H(+)</text>
        <dbReference type="Rhea" id="RHEA:42928"/>
        <dbReference type="Rhea" id="RHEA-COMP:10286"/>
        <dbReference type="Rhea" id="RHEA-COMP:10287"/>
        <dbReference type="ChEBI" id="CHEBI:15378"/>
        <dbReference type="ChEBI" id="CHEBI:57856"/>
        <dbReference type="ChEBI" id="CHEBI:59789"/>
        <dbReference type="ChEBI" id="CHEBI:74506"/>
        <dbReference type="ChEBI" id="CHEBI:82748"/>
        <dbReference type="EC" id="2.1.1.199"/>
    </reaction>
</comment>
<evidence type="ECO:0000313" key="9">
    <source>
        <dbReference type="Proteomes" id="UP000253370"/>
    </source>
</evidence>
<evidence type="ECO:0000256" key="3">
    <source>
        <dbReference type="ARBA" id="ARBA00022603"/>
    </source>
</evidence>
<comment type="function">
    <text evidence="6">Specifically methylates the N4 position of cytidine in position 1402 (C1402) of 16S rRNA.</text>
</comment>
<evidence type="ECO:0000313" key="8">
    <source>
        <dbReference type="EMBL" id="RBI87397.1"/>
    </source>
</evidence>
<comment type="subcellular location">
    <subcellularLocation>
        <location evidence="6">Cytoplasm</location>
    </subcellularLocation>
</comment>
<evidence type="ECO:0000256" key="7">
    <source>
        <dbReference type="SAM" id="MobiDB-lite"/>
    </source>
</evidence>
<dbReference type="InterPro" id="IPR023397">
    <property type="entry name" value="SAM-dep_MeTrfase_MraW_recog"/>
</dbReference>
<reference evidence="8 9" key="1">
    <citation type="submission" date="2018-07" db="EMBL/GenBank/DDBJ databases">
        <title>Rhodosalinus sp. strain E84T genomic sequence and assembly.</title>
        <authorList>
            <person name="Liu Z.-W."/>
            <person name="Lu D.-C."/>
        </authorList>
    </citation>
    <scope>NUCLEOTIDE SEQUENCE [LARGE SCALE GENOMIC DNA]</scope>
    <source>
        <strain evidence="8 9">E84</strain>
    </source>
</reference>
<dbReference type="PANTHER" id="PTHR11265:SF0">
    <property type="entry name" value="12S RRNA N4-METHYLCYTIDINE METHYLTRANSFERASE"/>
    <property type="match status" value="1"/>
</dbReference>
<feature type="binding site" evidence="6">
    <location>
        <position position="79"/>
    </location>
    <ligand>
        <name>S-adenosyl-L-methionine</name>
        <dbReference type="ChEBI" id="CHEBI:59789"/>
    </ligand>
</feature>
<dbReference type="InterPro" id="IPR029063">
    <property type="entry name" value="SAM-dependent_MTases_sf"/>
</dbReference>
<evidence type="ECO:0000256" key="2">
    <source>
        <dbReference type="ARBA" id="ARBA00022552"/>
    </source>
</evidence>
<evidence type="ECO:0000256" key="4">
    <source>
        <dbReference type="ARBA" id="ARBA00022679"/>
    </source>
</evidence>
<evidence type="ECO:0000256" key="5">
    <source>
        <dbReference type="ARBA" id="ARBA00022691"/>
    </source>
</evidence>
<dbReference type="Pfam" id="PF01795">
    <property type="entry name" value="Methyltransf_5"/>
    <property type="match status" value="1"/>
</dbReference>
<dbReference type="EMBL" id="QNTQ01000001">
    <property type="protein sequence ID" value="RBI87397.1"/>
    <property type="molecule type" value="Genomic_DNA"/>
</dbReference>
<accession>A0A365UDP7</accession>
<dbReference type="EC" id="2.1.1.199" evidence="6"/>
<keyword evidence="6" id="KW-0963">Cytoplasm</keyword>
<dbReference type="OrthoDB" id="9806637at2"/>
<dbReference type="RefSeq" id="WP_113287421.1">
    <property type="nucleotide sequence ID" value="NZ_QNTQ01000001.1"/>
</dbReference>
<organism evidence="8 9">
    <name type="scientific">Rhodosalinus halophilus</name>
    <dbReference type="NCBI Taxonomy" id="2259333"/>
    <lineage>
        <taxon>Bacteria</taxon>
        <taxon>Pseudomonadati</taxon>
        <taxon>Pseudomonadota</taxon>
        <taxon>Alphaproteobacteria</taxon>
        <taxon>Rhodobacterales</taxon>
        <taxon>Paracoccaceae</taxon>
        <taxon>Rhodosalinus</taxon>
    </lineage>
</organism>
<keyword evidence="9" id="KW-1185">Reference proteome</keyword>
<dbReference type="HAMAP" id="MF_01007">
    <property type="entry name" value="16SrRNA_methyltr_H"/>
    <property type="match status" value="1"/>
</dbReference>
<dbReference type="Gene3D" id="1.10.150.170">
    <property type="entry name" value="Putative methyltransferase TM0872, insert domain"/>
    <property type="match status" value="1"/>
</dbReference>
<feature type="region of interest" description="Disordered" evidence="7">
    <location>
        <begin position="276"/>
        <end position="323"/>
    </location>
</feature>
<dbReference type="GO" id="GO:0070475">
    <property type="term" value="P:rRNA base methylation"/>
    <property type="evidence" value="ECO:0007669"/>
    <property type="project" value="UniProtKB-UniRule"/>
</dbReference>
<feature type="binding site" evidence="6">
    <location>
        <position position="102"/>
    </location>
    <ligand>
        <name>S-adenosyl-L-methionine</name>
        <dbReference type="ChEBI" id="CHEBI:59789"/>
    </ligand>
</feature>
<dbReference type="Proteomes" id="UP000253370">
    <property type="component" value="Unassembled WGS sequence"/>
</dbReference>
<dbReference type="PANTHER" id="PTHR11265">
    <property type="entry name" value="S-ADENOSYL-METHYLTRANSFERASE MRAW"/>
    <property type="match status" value="1"/>
</dbReference>
<dbReference type="NCBIfam" id="TIGR00006">
    <property type="entry name" value="16S rRNA (cytosine(1402)-N(4))-methyltransferase RsmH"/>
    <property type="match status" value="1"/>
</dbReference>
<keyword evidence="2 6" id="KW-0698">rRNA processing</keyword>
<dbReference type="GO" id="GO:0071424">
    <property type="term" value="F:rRNA (cytosine-N4-)-methyltransferase activity"/>
    <property type="evidence" value="ECO:0007669"/>
    <property type="project" value="UniProtKB-UniRule"/>
</dbReference>
<comment type="caution">
    <text evidence="8">The sequence shown here is derived from an EMBL/GenBank/DDBJ whole genome shotgun (WGS) entry which is preliminary data.</text>
</comment>
<feature type="binding site" evidence="6">
    <location>
        <position position="95"/>
    </location>
    <ligand>
        <name>S-adenosyl-L-methionine</name>
        <dbReference type="ChEBI" id="CHEBI:59789"/>
    </ligand>
</feature>